<dbReference type="RefSeq" id="WP_092334649.1">
    <property type="nucleotide sequence ID" value="NZ_FNCP01000020.1"/>
</dbReference>
<evidence type="ECO:0000313" key="3">
    <source>
        <dbReference type="Proteomes" id="UP000198656"/>
    </source>
</evidence>
<keyword evidence="1" id="KW-0812">Transmembrane</keyword>
<keyword evidence="1" id="KW-1133">Transmembrane helix</keyword>
<keyword evidence="3" id="KW-1185">Reference proteome</keyword>
<reference evidence="3" key="1">
    <citation type="submission" date="2016-10" db="EMBL/GenBank/DDBJ databases">
        <authorList>
            <person name="Varghese N."/>
            <person name="Submissions S."/>
        </authorList>
    </citation>
    <scope>NUCLEOTIDE SEQUENCE [LARGE SCALE GENOMIC DNA]</scope>
    <source>
        <strain evidence="3">DSM 8344</strain>
    </source>
</reference>
<evidence type="ECO:0000313" key="2">
    <source>
        <dbReference type="EMBL" id="SDH83258.1"/>
    </source>
</evidence>
<gene>
    <name evidence="2" type="ORF">SAMN05443529_12014</name>
</gene>
<protein>
    <recommendedName>
        <fullName evidence="4">Peptidase family M48</fullName>
    </recommendedName>
</protein>
<dbReference type="EMBL" id="FNCP01000020">
    <property type="protein sequence ID" value="SDH83258.1"/>
    <property type="molecule type" value="Genomic_DNA"/>
</dbReference>
<dbReference type="Proteomes" id="UP000198656">
    <property type="component" value="Unassembled WGS sequence"/>
</dbReference>
<keyword evidence="1" id="KW-0472">Membrane</keyword>
<feature type="transmembrane region" description="Helical" evidence="1">
    <location>
        <begin position="6"/>
        <end position="29"/>
    </location>
</feature>
<dbReference type="AlphaFoldDB" id="A0A1G8FMA9"/>
<organism evidence="2 3">
    <name type="scientific">Desulfosporosinus hippei DSM 8344</name>
    <dbReference type="NCBI Taxonomy" id="1121419"/>
    <lineage>
        <taxon>Bacteria</taxon>
        <taxon>Bacillati</taxon>
        <taxon>Bacillota</taxon>
        <taxon>Clostridia</taxon>
        <taxon>Eubacteriales</taxon>
        <taxon>Desulfitobacteriaceae</taxon>
        <taxon>Desulfosporosinus</taxon>
    </lineage>
</organism>
<accession>A0A1G8FMA9</accession>
<sequence>MDITGLLYVVIIQIIVIFLLFGFIFNGYYGFKILSKRKNSDLYEICDRLKSYMEVKAKIWILIESPFMSYRNPTNLNVFTRMFKMFNTISCTGPLFLVSQQYPKLLNWSLAHEIAHIKYRDSMIINKLLHCSSSKVLKAVSVLIELRADVTGVKAARDTGLIVYSDLENIHKMLGENNPYFDGYPSNEDRIVFPEEYEEFCPELIDKIMMRICNELEINDPFAFSQEVIRIFTDIKFINVVKQMFKR</sequence>
<proteinExistence type="predicted"/>
<name>A0A1G8FMA9_9FIRM</name>
<evidence type="ECO:0008006" key="4">
    <source>
        <dbReference type="Google" id="ProtNLM"/>
    </source>
</evidence>
<evidence type="ECO:0000256" key="1">
    <source>
        <dbReference type="SAM" id="Phobius"/>
    </source>
</evidence>